<organism evidence="2 3">
    <name type="scientific">Paenibacillus aurantiacus</name>
    <dbReference type="NCBI Taxonomy" id="1936118"/>
    <lineage>
        <taxon>Bacteria</taxon>
        <taxon>Bacillati</taxon>
        <taxon>Bacillota</taxon>
        <taxon>Bacilli</taxon>
        <taxon>Bacillales</taxon>
        <taxon>Paenibacillaceae</taxon>
        <taxon>Paenibacillus</taxon>
    </lineage>
</organism>
<feature type="transmembrane region" description="Helical" evidence="1">
    <location>
        <begin position="386"/>
        <end position="405"/>
    </location>
</feature>
<keyword evidence="3" id="KW-1185">Reference proteome</keyword>
<proteinExistence type="predicted"/>
<feature type="transmembrane region" description="Helical" evidence="1">
    <location>
        <begin position="355"/>
        <end position="374"/>
    </location>
</feature>
<feature type="transmembrane region" description="Helical" evidence="1">
    <location>
        <begin position="211"/>
        <end position="230"/>
    </location>
</feature>
<accession>A0ABV5KH87</accession>
<feature type="transmembrane region" description="Helical" evidence="1">
    <location>
        <begin position="436"/>
        <end position="458"/>
    </location>
</feature>
<dbReference type="EMBL" id="JBHMDO010000003">
    <property type="protein sequence ID" value="MFB9324529.1"/>
    <property type="molecule type" value="Genomic_DNA"/>
</dbReference>
<keyword evidence="1" id="KW-0812">Transmembrane</keyword>
<comment type="caution">
    <text evidence="2">The sequence shown here is derived from an EMBL/GenBank/DDBJ whole genome shotgun (WGS) entry which is preliminary data.</text>
</comment>
<feature type="transmembrane region" description="Helical" evidence="1">
    <location>
        <begin position="464"/>
        <end position="482"/>
    </location>
</feature>
<feature type="transmembrane region" description="Helical" evidence="1">
    <location>
        <begin position="494"/>
        <end position="516"/>
    </location>
</feature>
<keyword evidence="1" id="KW-0472">Membrane</keyword>
<feature type="transmembrane region" description="Helical" evidence="1">
    <location>
        <begin position="143"/>
        <end position="167"/>
    </location>
</feature>
<dbReference type="RefSeq" id="WP_377488604.1">
    <property type="nucleotide sequence ID" value="NZ_JBHMDO010000003.1"/>
</dbReference>
<protein>
    <recommendedName>
        <fullName evidence="4">ABC transporter permease</fullName>
    </recommendedName>
</protein>
<dbReference type="Proteomes" id="UP001589747">
    <property type="component" value="Unassembled WGS sequence"/>
</dbReference>
<feature type="transmembrane region" description="Helical" evidence="1">
    <location>
        <begin position="67"/>
        <end position="87"/>
    </location>
</feature>
<evidence type="ECO:0000313" key="2">
    <source>
        <dbReference type="EMBL" id="MFB9324529.1"/>
    </source>
</evidence>
<evidence type="ECO:0000256" key="1">
    <source>
        <dbReference type="SAM" id="Phobius"/>
    </source>
</evidence>
<name>A0ABV5KH87_9BACL</name>
<reference evidence="2 3" key="1">
    <citation type="submission" date="2024-09" db="EMBL/GenBank/DDBJ databases">
        <authorList>
            <person name="Sun Q."/>
            <person name="Mori K."/>
        </authorList>
    </citation>
    <scope>NUCLEOTIDE SEQUENCE [LARGE SCALE GENOMIC DNA]</scope>
    <source>
        <strain evidence="2 3">TISTR 2452</strain>
    </source>
</reference>
<sequence length="559" mass="62521">MRDFASLKLLDKMERLFTALGVDYPLMRRILQVKLTMDSRRVPTVIAQTSAKKKGADSNEPPKDVNYFVRSLWLYALLGLILVPLVVMGDNYMFQMALVFGVLMFLVTTSMISDFSSVLLDLRDKSILHTKPVPPRTIHAARTVHILIYLSFLTGAIAGPSLIAGAIRHGLLFLLLFLAEVVLADMLIVVLTALLYVLLLRLFDGEKLKDMINYVQILLSVVIAVGYQVVARSFEWMDLQVNFLFQWWHAVVPPIWFAAPFELLLHGERSAATLMLTGLALFIPILSMLLYGKLIPVFERDLQKLADHGAIRPSSRHGRFADRAARVLCRSNEERTFFRFTLNMLKGEREFKLKTYPSVGFSIIFPFIFLYSAFSDMPWQAFADSRWYMTVYLSGMLIPTVSYMMKFSGTYKGAWIYGVAPISHRQVIVTGVLKAALLRLFVPVFAVQAAIFVALFGARILPDLAAVLLAMLLYAYLCFSVLNRELPFSHSFEGASGGGGITMFGMVLLIFGFALVHLATTFIPLGIWIYAALLLGANVLVWRRRGPAAASIGKNTAAG</sequence>
<gene>
    <name evidence="2" type="ORF">ACFFSY_01070</name>
</gene>
<feature type="transmembrane region" description="Helical" evidence="1">
    <location>
        <begin position="173"/>
        <end position="199"/>
    </location>
</feature>
<feature type="transmembrane region" description="Helical" evidence="1">
    <location>
        <begin position="93"/>
        <end position="122"/>
    </location>
</feature>
<keyword evidence="1" id="KW-1133">Transmembrane helix</keyword>
<evidence type="ECO:0000313" key="3">
    <source>
        <dbReference type="Proteomes" id="UP001589747"/>
    </source>
</evidence>
<feature type="transmembrane region" description="Helical" evidence="1">
    <location>
        <begin position="522"/>
        <end position="542"/>
    </location>
</feature>
<feature type="transmembrane region" description="Helical" evidence="1">
    <location>
        <begin position="271"/>
        <end position="291"/>
    </location>
</feature>
<evidence type="ECO:0008006" key="4">
    <source>
        <dbReference type="Google" id="ProtNLM"/>
    </source>
</evidence>